<dbReference type="AlphaFoldDB" id="A0A1B0A9U4"/>
<dbReference type="VEuPathDB" id="VectorBase:GPAI038825"/>
<reference evidence="2" key="1">
    <citation type="submission" date="2014-03" db="EMBL/GenBank/DDBJ databases">
        <authorList>
            <person name="Aksoy S."/>
            <person name="Warren W."/>
            <person name="Wilson R.K."/>
        </authorList>
    </citation>
    <scope>NUCLEOTIDE SEQUENCE [LARGE SCALE GENOMIC DNA]</scope>
    <source>
        <strain evidence="2">IAEA</strain>
    </source>
</reference>
<evidence type="ECO:0000313" key="2">
    <source>
        <dbReference type="Proteomes" id="UP000092445"/>
    </source>
</evidence>
<protein>
    <submittedName>
        <fullName evidence="1">Uncharacterized protein</fullName>
    </submittedName>
</protein>
<dbReference type="Proteomes" id="UP000092445">
    <property type="component" value="Unassembled WGS sequence"/>
</dbReference>
<organism evidence="1 2">
    <name type="scientific">Glossina pallidipes</name>
    <name type="common">Tsetse fly</name>
    <dbReference type="NCBI Taxonomy" id="7398"/>
    <lineage>
        <taxon>Eukaryota</taxon>
        <taxon>Metazoa</taxon>
        <taxon>Ecdysozoa</taxon>
        <taxon>Arthropoda</taxon>
        <taxon>Hexapoda</taxon>
        <taxon>Insecta</taxon>
        <taxon>Pterygota</taxon>
        <taxon>Neoptera</taxon>
        <taxon>Endopterygota</taxon>
        <taxon>Diptera</taxon>
        <taxon>Brachycera</taxon>
        <taxon>Muscomorpha</taxon>
        <taxon>Hippoboscoidea</taxon>
        <taxon>Glossinidae</taxon>
        <taxon>Glossina</taxon>
    </lineage>
</organism>
<dbReference type="EnsemblMetazoa" id="GPAI038825-RA">
    <property type="protein sequence ID" value="GPAI038825-PA"/>
    <property type="gene ID" value="GPAI038825"/>
</dbReference>
<sequence length="109" mass="12610">MITQNLKPSIAHSPIFSSHTHPVFKWRLKCANVSTIKSKKRYHNENIKRNKTSKIILSDSRFVIENAKEIIKLQNIVELLRKQIFLDLLPLGVYYHIPLLSTAADMNAK</sequence>
<evidence type="ECO:0000313" key="1">
    <source>
        <dbReference type="EnsemblMetazoa" id="GPAI038825-PA"/>
    </source>
</evidence>
<reference evidence="1" key="2">
    <citation type="submission" date="2020-05" db="UniProtKB">
        <authorList>
            <consortium name="EnsemblMetazoa"/>
        </authorList>
    </citation>
    <scope>IDENTIFICATION</scope>
    <source>
        <strain evidence="1">IAEA</strain>
    </source>
</reference>
<accession>A0A1B0A9U4</accession>
<name>A0A1B0A9U4_GLOPL</name>
<proteinExistence type="predicted"/>
<keyword evidence="2" id="KW-1185">Reference proteome</keyword>